<keyword evidence="2" id="KW-1185">Reference proteome</keyword>
<gene>
    <name evidence="1" type="ORF">FGO68_gene11688</name>
</gene>
<organism evidence="1 2">
    <name type="scientific">Halteria grandinella</name>
    <dbReference type="NCBI Taxonomy" id="5974"/>
    <lineage>
        <taxon>Eukaryota</taxon>
        <taxon>Sar</taxon>
        <taxon>Alveolata</taxon>
        <taxon>Ciliophora</taxon>
        <taxon>Intramacronucleata</taxon>
        <taxon>Spirotrichea</taxon>
        <taxon>Stichotrichia</taxon>
        <taxon>Sporadotrichida</taxon>
        <taxon>Halteriidae</taxon>
        <taxon>Halteria</taxon>
    </lineage>
</organism>
<proteinExistence type="predicted"/>
<reference evidence="1" key="1">
    <citation type="submission" date="2019-06" db="EMBL/GenBank/DDBJ databases">
        <authorList>
            <person name="Zheng W."/>
        </authorList>
    </citation>
    <scope>NUCLEOTIDE SEQUENCE</scope>
    <source>
        <strain evidence="1">QDHG01</strain>
    </source>
</reference>
<accession>A0A8J8T015</accession>
<sequence>MYKELRGSGFWSLQSAPQSHSSGLIGLLLNLYRTKQMKFLRNGMIFLYPEVMTSFAKLINQVKRWEKRTTFRATEMTYRHKYIPNEDFLKVNTCLLLKKEVAGTSCTSQPELIWRLSATLQSFRSIQVCAGQIRRKERLKTLTPTPESSSQSSSRAPVNLAEHLGIKESPHSIPLLKNGLKLSIQAHLTRMIRDGQIRLRCKHSLRDNFKSKEKSLCFL</sequence>
<dbReference type="AlphaFoldDB" id="A0A8J8T015"/>
<evidence type="ECO:0000313" key="2">
    <source>
        <dbReference type="Proteomes" id="UP000785679"/>
    </source>
</evidence>
<name>A0A8J8T015_HALGN</name>
<protein>
    <submittedName>
        <fullName evidence="1">Uncharacterized protein</fullName>
    </submittedName>
</protein>
<dbReference type="Proteomes" id="UP000785679">
    <property type="component" value="Unassembled WGS sequence"/>
</dbReference>
<evidence type="ECO:0000313" key="1">
    <source>
        <dbReference type="EMBL" id="TNV76551.1"/>
    </source>
</evidence>
<comment type="caution">
    <text evidence="1">The sequence shown here is derived from an EMBL/GenBank/DDBJ whole genome shotgun (WGS) entry which is preliminary data.</text>
</comment>
<dbReference type="EMBL" id="RRYP01013376">
    <property type="protein sequence ID" value="TNV76551.1"/>
    <property type="molecule type" value="Genomic_DNA"/>
</dbReference>